<protein>
    <submittedName>
        <fullName evidence="2">Alpha/beta fold hydrolase</fullName>
    </submittedName>
</protein>
<dbReference type="GO" id="GO:0046464">
    <property type="term" value="P:acylglycerol catabolic process"/>
    <property type="evidence" value="ECO:0007669"/>
    <property type="project" value="TreeGrafter"/>
</dbReference>
<dbReference type="InterPro" id="IPR000073">
    <property type="entry name" value="AB_hydrolase_1"/>
</dbReference>
<dbReference type="PANTHER" id="PTHR43798:SF33">
    <property type="entry name" value="HYDROLASE, PUTATIVE (AFU_ORTHOLOGUE AFUA_2G14860)-RELATED"/>
    <property type="match status" value="1"/>
</dbReference>
<gene>
    <name evidence="2" type="ORF">GJ700_27045</name>
</gene>
<dbReference type="PANTHER" id="PTHR43798">
    <property type="entry name" value="MONOACYLGLYCEROL LIPASE"/>
    <property type="match status" value="1"/>
</dbReference>
<organism evidence="2 3">
    <name type="scientific">Pseudoduganella rivuli</name>
    <dbReference type="NCBI Taxonomy" id="2666085"/>
    <lineage>
        <taxon>Bacteria</taxon>
        <taxon>Pseudomonadati</taxon>
        <taxon>Pseudomonadota</taxon>
        <taxon>Betaproteobacteria</taxon>
        <taxon>Burkholderiales</taxon>
        <taxon>Oxalobacteraceae</taxon>
        <taxon>Telluria group</taxon>
        <taxon>Pseudoduganella</taxon>
    </lineage>
</organism>
<proteinExistence type="predicted"/>
<evidence type="ECO:0000313" key="2">
    <source>
        <dbReference type="EMBL" id="MRV75380.1"/>
    </source>
</evidence>
<dbReference type="InterPro" id="IPR029058">
    <property type="entry name" value="AB_hydrolase_fold"/>
</dbReference>
<dbReference type="Gene3D" id="3.40.50.1820">
    <property type="entry name" value="alpha/beta hydrolase"/>
    <property type="match status" value="1"/>
</dbReference>
<keyword evidence="3" id="KW-1185">Reference proteome</keyword>
<dbReference type="InterPro" id="IPR000639">
    <property type="entry name" value="Epox_hydrolase-like"/>
</dbReference>
<dbReference type="PRINTS" id="PR00412">
    <property type="entry name" value="EPOXHYDRLASE"/>
</dbReference>
<dbReference type="Pfam" id="PF00561">
    <property type="entry name" value="Abhydrolase_1"/>
    <property type="match status" value="1"/>
</dbReference>
<dbReference type="AlphaFoldDB" id="A0A7X2ISX1"/>
<name>A0A7X2ISX1_9BURK</name>
<reference evidence="2 3" key="1">
    <citation type="submission" date="2019-11" db="EMBL/GenBank/DDBJ databases">
        <title>Novel species isolated from a subtropical stream in China.</title>
        <authorList>
            <person name="Lu H."/>
        </authorList>
    </citation>
    <scope>NUCLEOTIDE SEQUENCE [LARGE SCALE GENOMIC DNA]</scope>
    <source>
        <strain evidence="2 3">FT92W</strain>
    </source>
</reference>
<dbReference type="Proteomes" id="UP000446768">
    <property type="component" value="Unassembled WGS sequence"/>
</dbReference>
<evidence type="ECO:0000259" key="1">
    <source>
        <dbReference type="Pfam" id="PF00561"/>
    </source>
</evidence>
<dbReference type="GO" id="GO:0047372">
    <property type="term" value="F:monoacylglycerol lipase activity"/>
    <property type="evidence" value="ECO:0007669"/>
    <property type="project" value="TreeGrafter"/>
</dbReference>
<feature type="domain" description="AB hydrolase-1" evidence="1">
    <location>
        <begin position="56"/>
        <end position="284"/>
    </location>
</feature>
<dbReference type="InterPro" id="IPR050266">
    <property type="entry name" value="AB_hydrolase_sf"/>
</dbReference>
<evidence type="ECO:0000313" key="3">
    <source>
        <dbReference type="Proteomes" id="UP000446768"/>
    </source>
</evidence>
<keyword evidence="2" id="KW-0378">Hydrolase</keyword>
<sequence>MNTAIATASSTVPPQADSLQQALSTLEHRFPQRTAHTAAGAVSYREFTGGHAEDGPVFVLLHGIGSGAASWLHCAVALAEQAPGARIIAWNAPGYGASATLAQARPGAASYAARLRELLLALGIFRCTLVGHSLGAMMAAAYAQAYAGTLDRLVLVSPARGYGCAARLAQGAQVAHERLSTLGELGIPGMATQRSGRLLSHHASAAQRDWVRWNMAQLHAAGYTQAVHLLCGDAIENYAPASLAGVVWCGADDAITTPEDSRTVATQFGLPFRLVANAGHACYVEQPEAVAHAILNRTTKENHEQQA</sequence>
<dbReference type="GO" id="GO:0016020">
    <property type="term" value="C:membrane"/>
    <property type="evidence" value="ECO:0007669"/>
    <property type="project" value="TreeGrafter"/>
</dbReference>
<dbReference type="SUPFAM" id="SSF53474">
    <property type="entry name" value="alpha/beta-Hydrolases"/>
    <property type="match status" value="1"/>
</dbReference>
<dbReference type="PRINTS" id="PR00111">
    <property type="entry name" value="ABHYDROLASE"/>
</dbReference>
<comment type="caution">
    <text evidence="2">The sequence shown here is derived from an EMBL/GenBank/DDBJ whole genome shotgun (WGS) entry which is preliminary data.</text>
</comment>
<dbReference type="RefSeq" id="WP_154379877.1">
    <property type="nucleotide sequence ID" value="NZ_WKJJ01000020.1"/>
</dbReference>
<accession>A0A7X2ISX1</accession>
<dbReference type="EMBL" id="WKJJ01000020">
    <property type="protein sequence ID" value="MRV75380.1"/>
    <property type="molecule type" value="Genomic_DNA"/>
</dbReference>